<sequence>MNLEELLRTAVDDGVRSVPPGLADGAIRRAKRQRRTTRIAVAGGVAAFGLAAAAIAVVDPTEIRTDAPPAGGTDGTVVDLAHLDAGPPPEIAWYADGALHHGTESTPFDLETDYPVIIRLPDGYLVWESVPGPDSADHTATIWLVPDDGERVELGSGDLTPPVVSAAGDIAAWGVRNDDWVLDEEAREQGVTSSIVVVDLTTGEVAHRLDEAPSPSASPKGFVREDRVVFEAAANTAWGAYVWEFDGEVTLLRADTGVDAVSQGTGLVRLAASPPMTLDLEAGTTLVPEADPGWPVYSPGGRYVATITRPGTTLGTGTGRDQLVIRDAYSGEEVVRLDTEAPESLPVWENETGLVFGAYQDGATAALVRCTVDGECELATEPQVLDDDPDTFDIPYRTSNW</sequence>
<accession>A0A7W9GWP5</accession>
<gene>
    <name evidence="2" type="ORF">HD601_005937</name>
</gene>
<reference evidence="2 3" key="1">
    <citation type="submission" date="2020-08" db="EMBL/GenBank/DDBJ databases">
        <title>Sequencing the genomes of 1000 actinobacteria strains.</title>
        <authorList>
            <person name="Klenk H.-P."/>
        </authorList>
    </citation>
    <scope>NUCLEOTIDE SEQUENCE [LARGE SCALE GENOMIC DNA]</scope>
    <source>
        <strain evidence="2 3">DSM 102122</strain>
    </source>
</reference>
<dbReference type="EMBL" id="JACHMM010000001">
    <property type="protein sequence ID" value="MBB5791362.1"/>
    <property type="molecule type" value="Genomic_DNA"/>
</dbReference>
<evidence type="ECO:0000313" key="2">
    <source>
        <dbReference type="EMBL" id="MBB5791362.1"/>
    </source>
</evidence>
<evidence type="ECO:0000256" key="1">
    <source>
        <dbReference type="SAM" id="Phobius"/>
    </source>
</evidence>
<protein>
    <recommendedName>
        <fullName evidence="4">WD40 repeat domain-containing protein</fullName>
    </recommendedName>
</protein>
<dbReference type="Proteomes" id="UP000542813">
    <property type="component" value="Unassembled WGS sequence"/>
</dbReference>
<keyword evidence="3" id="KW-1185">Reference proteome</keyword>
<dbReference type="SUPFAM" id="SSF69304">
    <property type="entry name" value="Tricorn protease N-terminal domain"/>
    <property type="match status" value="1"/>
</dbReference>
<keyword evidence="1" id="KW-0472">Membrane</keyword>
<evidence type="ECO:0008006" key="4">
    <source>
        <dbReference type="Google" id="ProtNLM"/>
    </source>
</evidence>
<keyword evidence="1" id="KW-0812">Transmembrane</keyword>
<feature type="transmembrane region" description="Helical" evidence="1">
    <location>
        <begin position="39"/>
        <end position="58"/>
    </location>
</feature>
<evidence type="ECO:0000313" key="3">
    <source>
        <dbReference type="Proteomes" id="UP000542813"/>
    </source>
</evidence>
<organism evidence="2 3">
    <name type="scientific">Jiangella mangrovi</name>
    <dbReference type="NCBI Taxonomy" id="1524084"/>
    <lineage>
        <taxon>Bacteria</taxon>
        <taxon>Bacillati</taxon>
        <taxon>Actinomycetota</taxon>
        <taxon>Actinomycetes</taxon>
        <taxon>Jiangellales</taxon>
        <taxon>Jiangellaceae</taxon>
        <taxon>Jiangella</taxon>
    </lineage>
</organism>
<dbReference type="RefSeq" id="WP_184828074.1">
    <property type="nucleotide sequence ID" value="NZ_JACHMM010000001.1"/>
</dbReference>
<dbReference type="AlphaFoldDB" id="A0A7W9GWP5"/>
<comment type="caution">
    <text evidence="2">The sequence shown here is derived from an EMBL/GenBank/DDBJ whole genome shotgun (WGS) entry which is preliminary data.</text>
</comment>
<keyword evidence="1" id="KW-1133">Transmembrane helix</keyword>
<proteinExistence type="predicted"/>
<name>A0A7W9GWP5_9ACTN</name>